<proteinExistence type="inferred from homology"/>
<reference evidence="3" key="2">
    <citation type="submission" date="2022-05" db="EMBL/GenBank/DDBJ databases">
        <authorList>
            <person name="Kim J.-S."/>
            <person name="Lee K."/>
            <person name="Suh M."/>
            <person name="Eom M."/>
            <person name="Kim J.-S."/>
            <person name="Kim D.-S."/>
            <person name="Ko S.-H."/>
            <person name="Shin Y."/>
            <person name="Lee J.-S."/>
        </authorList>
    </citation>
    <scope>NUCLEOTIDE SEQUENCE</scope>
    <source>
        <strain evidence="3">N237</strain>
    </source>
</reference>
<evidence type="ECO:0000256" key="2">
    <source>
        <dbReference type="ARBA" id="ARBA00049106"/>
    </source>
</evidence>
<dbReference type="EMBL" id="CP097332">
    <property type="protein sequence ID" value="UQX88056.1"/>
    <property type="molecule type" value="Genomic_DNA"/>
</dbReference>
<reference evidence="3" key="1">
    <citation type="journal article" date="2018" name="Int. J. Syst. Evol. Microbiol.">
        <title>Jatrophihabitans telluris sp. nov., isolated from sediment soil of lava forest wetlands and the emended description of the genus Jatrophihabitans.</title>
        <authorList>
            <person name="Lee K.C."/>
            <person name="Suh M.K."/>
            <person name="Eom M.K."/>
            <person name="Kim K.K."/>
            <person name="Kim J.S."/>
            <person name="Kim D.S."/>
            <person name="Ko S.H."/>
            <person name="Shin Y.K."/>
            <person name="Lee J.S."/>
        </authorList>
    </citation>
    <scope>NUCLEOTIDE SEQUENCE</scope>
    <source>
        <strain evidence="3">N237</strain>
    </source>
</reference>
<accession>A0ABY4QYI4</accession>
<gene>
    <name evidence="3" type="ORF">M6D93_17430</name>
</gene>
<protein>
    <submittedName>
        <fullName evidence="3">Nitroreductase family deazaflavin-dependent oxidoreductase</fullName>
    </submittedName>
</protein>
<dbReference type="Gene3D" id="2.30.110.10">
    <property type="entry name" value="Electron Transport, Fmn-binding Protein, Chain A"/>
    <property type="match status" value="1"/>
</dbReference>
<dbReference type="NCBIfam" id="TIGR00026">
    <property type="entry name" value="hi_GC_TIGR00026"/>
    <property type="match status" value="1"/>
</dbReference>
<evidence type="ECO:0000256" key="1">
    <source>
        <dbReference type="ARBA" id="ARBA00008710"/>
    </source>
</evidence>
<dbReference type="InterPro" id="IPR004378">
    <property type="entry name" value="F420H2_quin_Rdtase"/>
</dbReference>
<dbReference type="InterPro" id="IPR012349">
    <property type="entry name" value="Split_barrel_FMN-bd"/>
</dbReference>
<evidence type="ECO:0000313" key="3">
    <source>
        <dbReference type="EMBL" id="UQX88056.1"/>
    </source>
</evidence>
<comment type="catalytic activity">
    <reaction evidence="2">
        <text>oxidized coenzyme F420-(gamma-L-Glu)(n) + a quinol + H(+) = reduced coenzyme F420-(gamma-L-Glu)(n) + a quinone</text>
        <dbReference type="Rhea" id="RHEA:39663"/>
        <dbReference type="Rhea" id="RHEA-COMP:12939"/>
        <dbReference type="Rhea" id="RHEA-COMP:14378"/>
        <dbReference type="ChEBI" id="CHEBI:15378"/>
        <dbReference type="ChEBI" id="CHEBI:24646"/>
        <dbReference type="ChEBI" id="CHEBI:132124"/>
        <dbReference type="ChEBI" id="CHEBI:133980"/>
        <dbReference type="ChEBI" id="CHEBI:139511"/>
    </reaction>
</comment>
<organism evidence="3 4">
    <name type="scientific">Jatrophihabitans telluris</name>
    <dbReference type="NCBI Taxonomy" id="2038343"/>
    <lineage>
        <taxon>Bacteria</taxon>
        <taxon>Bacillati</taxon>
        <taxon>Actinomycetota</taxon>
        <taxon>Actinomycetes</taxon>
        <taxon>Jatrophihabitantales</taxon>
        <taxon>Jatrophihabitantaceae</taxon>
        <taxon>Jatrophihabitans</taxon>
    </lineage>
</organism>
<evidence type="ECO:0000313" key="4">
    <source>
        <dbReference type="Proteomes" id="UP001056336"/>
    </source>
</evidence>
<dbReference type="PANTHER" id="PTHR39428">
    <property type="entry name" value="F420H(2)-DEPENDENT QUINONE REDUCTASE RV1261C"/>
    <property type="match status" value="1"/>
</dbReference>
<dbReference type="PANTHER" id="PTHR39428:SF1">
    <property type="entry name" value="F420H(2)-DEPENDENT QUINONE REDUCTASE RV1261C"/>
    <property type="match status" value="1"/>
</dbReference>
<dbReference type="Proteomes" id="UP001056336">
    <property type="component" value="Chromosome"/>
</dbReference>
<sequence length="172" mass="19512">MTPSRSTRISGIAADRYRAALRRLGHYRWFARFGRAMVPIDRAVQRRSRGRLSILGADVLPELLLTTTGRSTGRRRTVALLYAVAAEPDDYVVVASNWGQPHHPAWSANLLAQPRATVELRGREQVVQARLAEGTERDQVWPRVLEIWPAYATYSARSGRTLRVFLLRVIRP</sequence>
<keyword evidence="4" id="KW-1185">Reference proteome</keyword>
<dbReference type="Pfam" id="PF04075">
    <property type="entry name" value="F420H2_quin_red"/>
    <property type="match status" value="1"/>
</dbReference>
<comment type="similarity">
    <text evidence="1">Belongs to the F420H(2)-dependent quinone reductase family.</text>
</comment>
<name>A0ABY4QYI4_9ACTN</name>